<dbReference type="EMBL" id="RJVA01000015">
    <property type="protein sequence ID" value="ROQ90223.1"/>
    <property type="molecule type" value="Genomic_DNA"/>
</dbReference>
<dbReference type="GO" id="GO:0015807">
    <property type="term" value="P:L-amino acid transport"/>
    <property type="evidence" value="ECO:0007669"/>
    <property type="project" value="TreeGrafter"/>
</dbReference>
<keyword evidence="2" id="KW-0813">Transport</keyword>
<protein>
    <submittedName>
        <fullName evidence="7">Amino acid/amide ABC transporter ATP-binding protein 2 (HAAT family)</fullName>
    </submittedName>
</protein>
<evidence type="ECO:0000313" key="8">
    <source>
        <dbReference type="Proteomes" id="UP000276223"/>
    </source>
</evidence>
<dbReference type="SUPFAM" id="SSF52540">
    <property type="entry name" value="P-loop containing nucleoside triphosphate hydrolases"/>
    <property type="match status" value="1"/>
</dbReference>
<evidence type="ECO:0000256" key="1">
    <source>
        <dbReference type="ARBA" id="ARBA00005417"/>
    </source>
</evidence>
<comment type="caution">
    <text evidence="7">The sequence shown here is derived from an EMBL/GenBank/DDBJ whole genome shotgun (WGS) entry which is preliminary data.</text>
</comment>
<dbReference type="OrthoDB" id="9806149at2"/>
<dbReference type="PANTHER" id="PTHR43820:SF4">
    <property type="entry name" value="HIGH-AFFINITY BRANCHED-CHAIN AMINO ACID TRANSPORT ATP-BINDING PROTEIN LIVF"/>
    <property type="match status" value="1"/>
</dbReference>
<dbReference type="RefSeq" id="WP_123291285.1">
    <property type="nucleotide sequence ID" value="NZ_RJVA01000015.1"/>
</dbReference>
<sequence>MLLEVQGLHIAYGDVVAVRGVHFSVAPGELVSIIGANGAGKTSILNGLMGLVPLRRGIVRYQGEDVSSLPPHKRARRGLRLVPERARVFPRLSVRENLMIGAYGLRRKIPMPLRLEWLYELFPVLKERQDQPAQTLSGGEQQQLSIARALISDPQLLLVDEVSMGLMPKLVEQVFDLLQRLNRDHGLTILLVEQNARASLEISHRAYVLETGTVVMEGDASRLMHDPHVQKAYLGLAEGELEGRQ</sequence>
<dbReference type="CDD" id="cd03224">
    <property type="entry name" value="ABC_TM1139_LivF_branched"/>
    <property type="match status" value="1"/>
</dbReference>
<dbReference type="PANTHER" id="PTHR43820">
    <property type="entry name" value="HIGH-AFFINITY BRANCHED-CHAIN AMINO ACID TRANSPORT ATP-BINDING PROTEIN LIVF"/>
    <property type="match status" value="1"/>
</dbReference>
<organism evidence="7 8">
    <name type="scientific">Desulfosoma caldarium</name>
    <dbReference type="NCBI Taxonomy" id="610254"/>
    <lineage>
        <taxon>Bacteria</taxon>
        <taxon>Pseudomonadati</taxon>
        <taxon>Thermodesulfobacteriota</taxon>
        <taxon>Syntrophobacteria</taxon>
        <taxon>Syntrophobacterales</taxon>
        <taxon>Syntrophobacteraceae</taxon>
        <taxon>Desulfosoma</taxon>
    </lineage>
</organism>
<evidence type="ECO:0000259" key="6">
    <source>
        <dbReference type="PROSITE" id="PS50893"/>
    </source>
</evidence>
<evidence type="ECO:0000256" key="4">
    <source>
        <dbReference type="ARBA" id="ARBA00022840"/>
    </source>
</evidence>
<dbReference type="Pfam" id="PF00005">
    <property type="entry name" value="ABC_tran"/>
    <property type="match status" value="1"/>
</dbReference>
<dbReference type="InterPro" id="IPR003439">
    <property type="entry name" value="ABC_transporter-like_ATP-bd"/>
</dbReference>
<feature type="domain" description="ABC transporter" evidence="6">
    <location>
        <begin position="3"/>
        <end position="236"/>
    </location>
</feature>
<keyword evidence="4 7" id="KW-0067">ATP-binding</keyword>
<proteinExistence type="inferred from homology"/>
<keyword evidence="3" id="KW-0547">Nucleotide-binding</keyword>
<keyword evidence="5" id="KW-0029">Amino-acid transport</keyword>
<keyword evidence="8" id="KW-1185">Reference proteome</keyword>
<dbReference type="InterPro" id="IPR027417">
    <property type="entry name" value="P-loop_NTPase"/>
</dbReference>
<reference evidence="7 8" key="1">
    <citation type="submission" date="2018-11" db="EMBL/GenBank/DDBJ databases">
        <title>Genomic Encyclopedia of Type Strains, Phase IV (KMG-IV): sequencing the most valuable type-strain genomes for metagenomic binning, comparative biology and taxonomic classification.</title>
        <authorList>
            <person name="Goeker M."/>
        </authorList>
    </citation>
    <scope>NUCLEOTIDE SEQUENCE [LARGE SCALE GENOMIC DNA]</scope>
    <source>
        <strain evidence="7 8">DSM 22027</strain>
    </source>
</reference>
<dbReference type="AlphaFoldDB" id="A0A3N1UJE5"/>
<dbReference type="GO" id="GO:0016887">
    <property type="term" value="F:ATP hydrolysis activity"/>
    <property type="evidence" value="ECO:0007669"/>
    <property type="project" value="InterPro"/>
</dbReference>
<evidence type="ECO:0000313" key="7">
    <source>
        <dbReference type="EMBL" id="ROQ90223.1"/>
    </source>
</evidence>
<dbReference type="GO" id="GO:0005524">
    <property type="term" value="F:ATP binding"/>
    <property type="evidence" value="ECO:0007669"/>
    <property type="project" value="UniProtKB-KW"/>
</dbReference>
<dbReference type="SMART" id="SM00382">
    <property type="entry name" value="AAA"/>
    <property type="match status" value="1"/>
</dbReference>
<evidence type="ECO:0000256" key="5">
    <source>
        <dbReference type="ARBA" id="ARBA00022970"/>
    </source>
</evidence>
<dbReference type="InterPro" id="IPR052156">
    <property type="entry name" value="BCAA_Transport_ATP-bd_LivF"/>
</dbReference>
<dbReference type="Proteomes" id="UP000276223">
    <property type="component" value="Unassembled WGS sequence"/>
</dbReference>
<accession>A0A3N1UJE5</accession>
<name>A0A3N1UJE5_9BACT</name>
<evidence type="ECO:0000256" key="3">
    <source>
        <dbReference type="ARBA" id="ARBA00022741"/>
    </source>
</evidence>
<dbReference type="InterPro" id="IPR003593">
    <property type="entry name" value="AAA+_ATPase"/>
</dbReference>
<gene>
    <name evidence="7" type="ORF">EDC27_2841</name>
</gene>
<comment type="similarity">
    <text evidence="1">Belongs to the ABC transporter superfamily.</text>
</comment>
<dbReference type="PROSITE" id="PS50893">
    <property type="entry name" value="ABC_TRANSPORTER_2"/>
    <property type="match status" value="1"/>
</dbReference>
<evidence type="ECO:0000256" key="2">
    <source>
        <dbReference type="ARBA" id="ARBA00022448"/>
    </source>
</evidence>
<dbReference type="Gene3D" id="3.40.50.300">
    <property type="entry name" value="P-loop containing nucleotide triphosphate hydrolases"/>
    <property type="match status" value="1"/>
</dbReference>
<dbReference type="GO" id="GO:0015658">
    <property type="term" value="F:branched-chain amino acid transmembrane transporter activity"/>
    <property type="evidence" value="ECO:0007669"/>
    <property type="project" value="TreeGrafter"/>
</dbReference>